<dbReference type="InterPro" id="IPR019494">
    <property type="entry name" value="FIST_C"/>
</dbReference>
<gene>
    <name evidence="3" type="ORF">PL8927_140013</name>
</gene>
<sequence>MKLETFFWKKPTGWSVANFPPLDSSQTLIIVFGAVQFQDDLEPLHALKDAYPQSHFIGCSTAGEIFGSTLMNNSLTVSVLQLQNTPLKTAFCPLQEQINPSNPLQEQQNSYQAGRFIAQELTDPQLKAVLILADGLQINGSEFLRGLNSILYQSSVFNPSEPLLIVGGLAADNHQFKRTWILENYLPRNGAVSAVGFYGNDIIISYGSQGGWTMFGPERQVTRSHHNILYELDHKPVLQLYQEYLGKYATNLPTSALFFPLALGTPSARKRTVRTVIGIDENTKSLIFTGDIPVGSVAQLMRGNYERLVDGALAAALITRNSNQRKMGELEQQKLNSNETMVLEPTLAIAISGSGRRLVLGERTEEELEATLDELPPGTQQMGFYSYGEIAPSGVASLCELHNQTMTLITIREKSS</sequence>
<organism evidence="3 4">
    <name type="scientific">Planktothrix serta PCC 8927</name>
    <dbReference type="NCBI Taxonomy" id="671068"/>
    <lineage>
        <taxon>Bacteria</taxon>
        <taxon>Bacillati</taxon>
        <taxon>Cyanobacteriota</taxon>
        <taxon>Cyanophyceae</taxon>
        <taxon>Oscillatoriophycideae</taxon>
        <taxon>Oscillatoriales</taxon>
        <taxon>Microcoleaceae</taxon>
        <taxon>Planktothrix</taxon>
    </lineage>
</organism>
<dbReference type="SMART" id="SM01204">
    <property type="entry name" value="FIST_C"/>
    <property type="match status" value="1"/>
</dbReference>
<dbReference type="SMART" id="SM00897">
    <property type="entry name" value="FIST"/>
    <property type="match status" value="1"/>
</dbReference>
<proteinExistence type="predicted"/>
<dbReference type="Pfam" id="PF10442">
    <property type="entry name" value="FIST_C"/>
    <property type="match status" value="1"/>
</dbReference>
<accession>A0A7Z9BLQ6</accession>
<evidence type="ECO:0000313" key="3">
    <source>
        <dbReference type="EMBL" id="VXD11126.1"/>
    </source>
</evidence>
<protein>
    <recommendedName>
        <fullName evidence="5">FIST N domain protein</fullName>
    </recommendedName>
</protein>
<dbReference type="OrthoDB" id="9770435at2"/>
<dbReference type="EMBL" id="CZCU02000046">
    <property type="protein sequence ID" value="VXD11126.1"/>
    <property type="molecule type" value="Genomic_DNA"/>
</dbReference>
<dbReference type="AlphaFoldDB" id="A0A7Z9BLQ6"/>
<dbReference type="PANTHER" id="PTHR40252">
    <property type="entry name" value="BLR0328 PROTEIN"/>
    <property type="match status" value="1"/>
</dbReference>
<evidence type="ECO:0000259" key="1">
    <source>
        <dbReference type="SMART" id="SM00897"/>
    </source>
</evidence>
<comment type="caution">
    <text evidence="3">The sequence shown here is derived from an EMBL/GenBank/DDBJ whole genome shotgun (WGS) entry which is preliminary data.</text>
</comment>
<dbReference type="PANTHER" id="PTHR40252:SF2">
    <property type="entry name" value="BLR0328 PROTEIN"/>
    <property type="match status" value="1"/>
</dbReference>
<dbReference type="RefSeq" id="WP_083617353.1">
    <property type="nucleotide sequence ID" value="NZ_LR734832.1"/>
</dbReference>
<reference evidence="3" key="1">
    <citation type="submission" date="2019-10" db="EMBL/GenBank/DDBJ databases">
        <authorList>
            <consortium name="Genoscope - CEA"/>
            <person name="William W."/>
        </authorList>
    </citation>
    <scope>NUCLEOTIDE SEQUENCE [LARGE SCALE GENOMIC DNA]</scope>
    <source>
        <strain evidence="3">BBR_PRJEB10992</strain>
    </source>
</reference>
<feature type="domain" description="FIST C-domain" evidence="2">
    <location>
        <begin position="237"/>
        <end position="393"/>
    </location>
</feature>
<evidence type="ECO:0000313" key="4">
    <source>
        <dbReference type="Proteomes" id="UP000184550"/>
    </source>
</evidence>
<keyword evidence="4" id="KW-1185">Reference proteome</keyword>
<dbReference type="Pfam" id="PF08495">
    <property type="entry name" value="FIST"/>
    <property type="match status" value="1"/>
</dbReference>
<dbReference type="Proteomes" id="UP000184550">
    <property type="component" value="Unassembled WGS sequence"/>
</dbReference>
<evidence type="ECO:0008006" key="5">
    <source>
        <dbReference type="Google" id="ProtNLM"/>
    </source>
</evidence>
<evidence type="ECO:0000259" key="2">
    <source>
        <dbReference type="SMART" id="SM01204"/>
    </source>
</evidence>
<dbReference type="InterPro" id="IPR013702">
    <property type="entry name" value="FIST_domain_N"/>
</dbReference>
<feature type="domain" description="FIST" evidence="1">
    <location>
        <begin position="25"/>
        <end position="236"/>
    </location>
</feature>
<name>A0A7Z9BLQ6_9CYAN</name>